<dbReference type="Gene3D" id="1.50.10.10">
    <property type="match status" value="1"/>
</dbReference>
<comment type="caution">
    <text evidence="1">The sequence shown here is derived from an EMBL/GenBank/DDBJ whole genome shotgun (WGS) entry which is preliminary data.</text>
</comment>
<evidence type="ECO:0000313" key="2">
    <source>
        <dbReference type="Proteomes" id="UP000621560"/>
    </source>
</evidence>
<organism evidence="1 2">
    <name type="scientific">Paenibacillus sabuli</name>
    <dbReference type="NCBI Taxonomy" id="2772509"/>
    <lineage>
        <taxon>Bacteria</taxon>
        <taxon>Bacillati</taxon>
        <taxon>Bacillota</taxon>
        <taxon>Bacilli</taxon>
        <taxon>Bacillales</taxon>
        <taxon>Paenibacillaceae</taxon>
        <taxon>Paenibacillus</taxon>
    </lineage>
</organism>
<dbReference type="InterPro" id="IPR012341">
    <property type="entry name" value="6hp_glycosidase-like_sf"/>
</dbReference>
<dbReference type="EMBL" id="JACXIZ010000007">
    <property type="protein sequence ID" value="MBD2844059.1"/>
    <property type="molecule type" value="Genomic_DNA"/>
</dbReference>
<reference evidence="1" key="1">
    <citation type="submission" date="2020-09" db="EMBL/GenBank/DDBJ databases">
        <title>A novel bacterium of genus Paenibacillus, isolated from South China Sea.</title>
        <authorList>
            <person name="Huang H."/>
            <person name="Mo K."/>
            <person name="Hu Y."/>
        </authorList>
    </citation>
    <scope>NUCLEOTIDE SEQUENCE</scope>
    <source>
        <strain evidence="1">IB182496</strain>
    </source>
</reference>
<evidence type="ECO:0000313" key="1">
    <source>
        <dbReference type="EMBL" id="MBD2844059.1"/>
    </source>
</evidence>
<gene>
    <name evidence="1" type="ORF">IDH44_02555</name>
</gene>
<proteinExistence type="predicted"/>
<protein>
    <recommendedName>
        <fullName evidence="3">Alpha-L-rhamnosidase six-hairpin glycosidase domain-containing protein</fullName>
    </recommendedName>
</protein>
<dbReference type="InterPro" id="IPR008928">
    <property type="entry name" value="6-hairpin_glycosidase_sf"/>
</dbReference>
<dbReference type="SUPFAM" id="SSF48208">
    <property type="entry name" value="Six-hairpin glycosidases"/>
    <property type="match status" value="1"/>
</dbReference>
<name>A0A927BR78_9BACL</name>
<dbReference type="Proteomes" id="UP000621560">
    <property type="component" value="Unassembled WGS sequence"/>
</dbReference>
<evidence type="ECO:0008006" key="3">
    <source>
        <dbReference type="Google" id="ProtNLM"/>
    </source>
</evidence>
<sequence>MSDGEGRKYHEMNVAPGLSFQIGGALGRQRVELFDVSGEQRGRLEFTVDCETRIDGHIGFQRLLNKLHYAMGGEYGLNFASYNGKVYRFLVCWVRDHTHALKGMKYFIGDVKSAMELFRDSQREDGMIYDNYIRRGKDLGYFTQLFKGIGYLKESDDLQYEFRRIPVEADVEYLYIEGVYQTWRATGDDAWMVSMLDSMMRAVDYVLNSPVRWSSKFGLIKRGYTIDTWDFQSRYDVPNSGHIMLIDPDRTEFGVMHGDNTGFAQSLRYLAEMLKQAAREEEAARYSELSVAIQERLNRLAWRGTHYKHHVPEHPEVNRDFGVDEDEQISLSNAYALNRGISHDMCKAILTSYRSIRENLPAGSPGEWYTIYPPFDNFNDNCSKKWEYMNGSVVPIVAGELAQGAFEHGSEAYALDILKRIDELSERTDGYLHASYLGAVEPAAKADFTMLNLVPCINGDFLSEHDVVHASELASSDPWEWRGPLSGEIRYGDIPFRVDGSVSLVPGSKPSIVIPADQACASINFLHTMSGKSPVGHIHLEYEDGTRHVQYVSEGSEIVRWFQSERGERFGRYRQSRLRIAWQGCSPACERIGVAVYSMANPYPDKVVRSIVLEHSGMSNEWHLYGITLSNVEEVLPKSPISYGIPDVWGSASVACALIEGLAGVKDLSGAFRQVRLSPRWSCADVTDIAVSARYPASSGYVSYRYRYRRSSREMELEVTSGGEGIELRCLLPEGCLGIADARVNGVEAPHTTERIEHSVYACLSLSGPAIYRVILRLLP</sequence>
<keyword evidence="2" id="KW-1185">Reference proteome</keyword>
<dbReference type="RefSeq" id="WP_190914374.1">
    <property type="nucleotide sequence ID" value="NZ_JACXIZ010000007.1"/>
</dbReference>
<accession>A0A927BR78</accession>
<dbReference type="AlphaFoldDB" id="A0A927BR78"/>
<dbReference type="GO" id="GO:0005975">
    <property type="term" value="P:carbohydrate metabolic process"/>
    <property type="evidence" value="ECO:0007669"/>
    <property type="project" value="InterPro"/>
</dbReference>